<feature type="transmembrane region" description="Helical" evidence="5">
    <location>
        <begin position="119"/>
        <end position="138"/>
    </location>
</feature>
<keyword evidence="4 5" id="KW-0472">Membrane</keyword>
<dbReference type="PROSITE" id="PS50259">
    <property type="entry name" value="G_PROTEIN_RECEP_F3_4"/>
    <property type="match status" value="1"/>
</dbReference>
<dbReference type="GeneID" id="116223513"/>
<feature type="transmembrane region" description="Helical" evidence="5">
    <location>
        <begin position="42"/>
        <end position="64"/>
    </location>
</feature>
<dbReference type="OrthoDB" id="5984008at2759"/>
<proteinExistence type="predicted"/>
<dbReference type="Proteomes" id="UP000515152">
    <property type="component" value="Chromosome 14"/>
</dbReference>
<evidence type="ECO:0000256" key="3">
    <source>
        <dbReference type="ARBA" id="ARBA00022989"/>
    </source>
</evidence>
<feature type="transmembrane region" description="Helical" evidence="5">
    <location>
        <begin position="195"/>
        <end position="216"/>
    </location>
</feature>
<evidence type="ECO:0000256" key="5">
    <source>
        <dbReference type="SAM" id="Phobius"/>
    </source>
</evidence>
<sequence length="245" mass="27435">MWTDGIAITMAVFVGLGVILLILVAALFAVHRNTPIVKAAGGNLSFLAMLSLLACFCSVAVGLSEPTEVTCKISTPLFLMAFTICIACILANLLQIYVGFRFHVKLDKTLKRFNKPAMIVSVCAGVQGVVCALWLTLYPPHKVISYHHETKIIITCHYGSWTLSLVMYIYVGFLSLVCFIFAYKGRRLPDLYKNARYVTVSIVFLCHFAPKCYIIVFKRDMNNENAITEYIRNHYQKQTITVVSS</sequence>
<feature type="domain" description="G-protein coupled receptors family 3 profile" evidence="6">
    <location>
        <begin position="6"/>
        <end position="206"/>
    </location>
</feature>
<dbReference type="KEGG" id="char:116223513"/>
<feature type="transmembrane region" description="Helical" evidence="5">
    <location>
        <begin position="6"/>
        <end position="30"/>
    </location>
</feature>
<reference evidence="8" key="1">
    <citation type="submission" date="2025-08" db="UniProtKB">
        <authorList>
            <consortium name="RefSeq"/>
        </authorList>
    </citation>
    <scope>IDENTIFICATION</scope>
</reference>
<keyword evidence="3 5" id="KW-1133">Transmembrane helix</keyword>
<evidence type="ECO:0000259" key="6">
    <source>
        <dbReference type="PROSITE" id="PS50259"/>
    </source>
</evidence>
<organism evidence="7 8">
    <name type="scientific">Clupea harengus</name>
    <name type="common">Atlantic herring</name>
    <dbReference type="NCBI Taxonomy" id="7950"/>
    <lineage>
        <taxon>Eukaryota</taxon>
        <taxon>Metazoa</taxon>
        <taxon>Chordata</taxon>
        <taxon>Craniata</taxon>
        <taxon>Vertebrata</taxon>
        <taxon>Euteleostomi</taxon>
        <taxon>Actinopterygii</taxon>
        <taxon>Neopterygii</taxon>
        <taxon>Teleostei</taxon>
        <taxon>Clupei</taxon>
        <taxon>Clupeiformes</taxon>
        <taxon>Clupeoidei</taxon>
        <taxon>Clupeidae</taxon>
        <taxon>Clupea</taxon>
    </lineage>
</organism>
<gene>
    <name evidence="8" type="primary">LOC116223513</name>
</gene>
<evidence type="ECO:0000256" key="4">
    <source>
        <dbReference type="ARBA" id="ARBA00023136"/>
    </source>
</evidence>
<dbReference type="InterPro" id="IPR000068">
    <property type="entry name" value="GPCR_3_Ca_sens_rcpt-rel"/>
</dbReference>
<evidence type="ECO:0000313" key="7">
    <source>
        <dbReference type="Proteomes" id="UP000515152"/>
    </source>
</evidence>
<keyword evidence="7" id="KW-1185">Reference proteome</keyword>
<protein>
    <submittedName>
        <fullName evidence="8">G-protein coupled receptor family C group 6 member A-like</fullName>
    </submittedName>
</protein>
<name>A0A6P8GNJ0_CLUHA</name>
<dbReference type="GO" id="GO:0004930">
    <property type="term" value="F:G protein-coupled receptor activity"/>
    <property type="evidence" value="ECO:0007669"/>
    <property type="project" value="InterPro"/>
</dbReference>
<dbReference type="InterPro" id="IPR017978">
    <property type="entry name" value="GPCR_3_C"/>
</dbReference>
<feature type="transmembrane region" description="Helical" evidence="5">
    <location>
        <begin position="158"/>
        <end position="183"/>
    </location>
</feature>
<keyword evidence="2 5" id="KW-0812">Transmembrane</keyword>
<dbReference type="Pfam" id="PF00003">
    <property type="entry name" value="7tm_3"/>
    <property type="match status" value="1"/>
</dbReference>
<dbReference type="RefSeq" id="XP_031436410.1">
    <property type="nucleotide sequence ID" value="XM_031580550.2"/>
</dbReference>
<evidence type="ECO:0000256" key="2">
    <source>
        <dbReference type="ARBA" id="ARBA00022692"/>
    </source>
</evidence>
<dbReference type="GO" id="GO:0005886">
    <property type="term" value="C:plasma membrane"/>
    <property type="evidence" value="ECO:0007669"/>
    <property type="project" value="TreeGrafter"/>
</dbReference>
<evidence type="ECO:0000313" key="8">
    <source>
        <dbReference type="RefSeq" id="XP_031436410.1"/>
    </source>
</evidence>
<dbReference type="PANTHER" id="PTHR24061:SF5">
    <property type="entry name" value="G-PROTEIN COUPLED RECEPTOR FAMILY C GROUP 6 MEMBER A"/>
    <property type="match status" value="1"/>
</dbReference>
<accession>A0A6P8GNJ0</accession>
<feature type="transmembrane region" description="Helical" evidence="5">
    <location>
        <begin position="76"/>
        <end position="98"/>
    </location>
</feature>
<evidence type="ECO:0000256" key="1">
    <source>
        <dbReference type="ARBA" id="ARBA00004141"/>
    </source>
</evidence>
<dbReference type="PANTHER" id="PTHR24061">
    <property type="entry name" value="CALCIUM-SENSING RECEPTOR-RELATED"/>
    <property type="match status" value="1"/>
</dbReference>
<comment type="subcellular location">
    <subcellularLocation>
        <location evidence="1">Membrane</location>
        <topology evidence="1">Multi-pass membrane protein</topology>
    </subcellularLocation>
</comment>
<dbReference type="AlphaFoldDB" id="A0A6P8GNJ0"/>